<comment type="subcellular location">
    <subcellularLocation>
        <location evidence="10">Cell membrane</location>
        <topology evidence="10">Peripheral membrane protein</topology>
        <orientation evidence="10">Cytoplasmic side</orientation>
    </subcellularLocation>
</comment>
<dbReference type="Gene3D" id="3.40.50.2000">
    <property type="entry name" value="Glycogen Phosphorylase B"/>
    <property type="match status" value="2"/>
</dbReference>
<comment type="catalytic activity">
    <reaction evidence="10">
        <text>di-trans,octa-cis-undecaprenyl diphospho-N-acetyl-alpha-D-muramoyl-L-alanyl-D-glutamyl-meso-2,6-diaminopimeloyl-D-alanyl-D-alanine + UDP-N-acetyl-alpha-D-glucosamine = di-trans,octa-cis-undecaprenyl diphospho-[N-acetyl-alpha-D-glucosaminyl-(1-&gt;4)]-N-acetyl-alpha-D-muramoyl-L-alanyl-D-glutamyl-meso-2,6-diaminopimeloyl-D-alanyl-D-alanine + UDP + H(+)</text>
        <dbReference type="Rhea" id="RHEA:31227"/>
        <dbReference type="ChEBI" id="CHEBI:15378"/>
        <dbReference type="ChEBI" id="CHEBI:57705"/>
        <dbReference type="ChEBI" id="CHEBI:58223"/>
        <dbReference type="ChEBI" id="CHEBI:61387"/>
        <dbReference type="ChEBI" id="CHEBI:61388"/>
        <dbReference type="EC" id="2.4.1.227"/>
    </reaction>
</comment>
<keyword evidence="7 10" id="KW-0472">Membrane</keyword>
<keyword evidence="9 10" id="KW-0961">Cell wall biogenesis/degradation</keyword>
<gene>
    <name evidence="10 14" type="primary">murG</name>
    <name evidence="14" type="ORF">ENJ65_00250</name>
</gene>
<feature type="binding site" evidence="10">
    <location>
        <position position="245"/>
    </location>
    <ligand>
        <name>UDP-N-acetyl-alpha-D-glucosamine</name>
        <dbReference type="ChEBI" id="CHEBI:57705"/>
    </ligand>
</feature>
<evidence type="ECO:0000256" key="2">
    <source>
        <dbReference type="ARBA" id="ARBA00022618"/>
    </source>
</evidence>
<evidence type="ECO:0000256" key="6">
    <source>
        <dbReference type="ARBA" id="ARBA00022984"/>
    </source>
</evidence>
<feature type="binding site" evidence="10">
    <location>
        <position position="191"/>
    </location>
    <ligand>
        <name>UDP-N-acetyl-alpha-D-glucosamine</name>
        <dbReference type="ChEBI" id="CHEBI:57705"/>
    </ligand>
</feature>
<name>A0A832J771_9GAMM</name>
<feature type="binding site" evidence="10">
    <location>
        <position position="124"/>
    </location>
    <ligand>
        <name>UDP-N-acetyl-alpha-D-glucosamine</name>
        <dbReference type="ChEBI" id="CHEBI:57705"/>
    </ligand>
</feature>
<evidence type="ECO:0000256" key="4">
    <source>
        <dbReference type="ARBA" id="ARBA00022679"/>
    </source>
</evidence>
<dbReference type="HAMAP" id="MF_00033">
    <property type="entry name" value="MurG"/>
    <property type="match status" value="1"/>
</dbReference>
<feature type="binding site" evidence="10">
    <location>
        <begin position="264"/>
        <end position="269"/>
    </location>
    <ligand>
        <name>UDP-N-acetyl-alpha-D-glucosamine</name>
        <dbReference type="ChEBI" id="CHEBI:57705"/>
    </ligand>
</feature>
<evidence type="ECO:0000256" key="8">
    <source>
        <dbReference type="ARBA" id="ARBA00023306"/>
    </source>
</evidence>
<keyword evidence="3 10" id="KW-0328">Glycosyltransferase</keyword>
<evidence type="ECO:0000256" key="11">
    <source>
        <dbReference type="SAM" id="Phobius"/>
    </source>
</evidence>
<feature type="transmembrane region" description="Helical" evidence="11">
    <location>
        <begin position="94"/>
        <end position="114"/>
    </location>
</feature>
<evidence type="ECO:0000256" key="1">
    <source>
        <dbReference type="ARBA" id="ARBA00022475"/>
    </source>
</evidence>
<dbReference type="GO" id="GO:0005886">
    <property type="term" value="C:plasma membrane"/>
    <property type="evidence" value="ECO:0007669"/>
    <property type="project" value="UniProtKB-SubCell"/>
</dbReference>
<dbReference type="GO" id="GO:0008360">
    <property type="term" value="P:regulation of cell shape"/>
    <property type="evidence" value="ECO:0007669"/>
    <property type="project" value="UniProtKB-KW"/>
</dbReference>
<evidence type="ECO:0000259" key="13">
    <source>
        <dbReference type="Pfam" id="PF04101"/>
    </source>
</evidence>
<proteinExistence type="inferred from homology"/>
<dbReference type="GO" id="GO:0009252">
    <property type="term" value="P:peptidoglycan biosynthetic process"/>
    <property type="evidence" value="ECO:0007669"/>
    <property type="project" value="UniProtKB-UniRule"/>
</dbReference>
<dbReference type="Proteomes" id="UP000885832">
    <property type="component" value="Unassembled WGS sequence"/>
</dbReference>
<protein>
    <recommendedName>
        <fullName evidence="10">UDP-N-acetylglucosamine--N-acetylmuramyl-(pentapeptide) pyrophosphoryl-undecaprenol N-acetylglucosamine transferase</fullName>
        <ecNumber evidence="10">2.4.1.227</ecNumber>
    </recommendedName>
    <alternativeName>
        <fullName evidence="10">Undecaprenyl-PP-MurNAc-pentapeptide-UDPGlcNAc GlcNAc transferase</fullName>
    </alternativeName>
</protein>
<evidence type="ECO:0000259" key="12">
    <source>
        <dbReference type="Pfam" id="PF03033"/>
    </source>
</evidence>
<dbReference type="GO" id="GO:0005975">
    <property type="term" value="P:carbohydrate metabolic process"/>
    <property type="evidence" value="ECO:0007669"/>
    <property type="project" value="InterPro"/>
</dbReference>
<dbReference type="PANTHER" id="PTHR21015:SF22">
    <property type="entry name" value="GLYCOSYLTRANSFERASE"/>
    <property type="match status" value="1"/>
</dbReference>
<evidence type="ECO:0000313" key="14">
    <source>
        <dbReference type="EMBL" id="HHJ80043.1"/>
    </source>
</evidence>
<dbReference type="AlphaFoldDB" id="A0A832J771"/>
<keyword evidence="11" id="KW-1133">Transmembrane helix</keyword>
<keyword evidence="1 10" id="KW-1003">Cell membrane</keyword>
<dbReference type="InterPro" id="IPR007235">
    <property type="entry name" value="Glyco_trans_28_C"/>
</dbReference>
<evidence type="ECO:0000256" key="3">
    <source>
        <dbReference type="ARBA" id="ARBA00022676"/>
    </source>
</evidence>
<keyword evidence="11" id="KW-0812">Transmembrane</keyword>
<dbReference type="UniPathway" id="UPA00219"/>
<dbReference type="GO" id="GO:0050511">
    <property type="term" value="F:undecaprenyldiphospho-muramoylpentapeptide beta-N-acetylglucosaminyltransferase activity"/>
    <property type="evidence" value="ECO:0007669"/>
    <property type="project" value="UniProtKB-UniRule"/>
</dbReference>
<evidence type="ECO:0000256" key="5">
    <source>
        <dbReference type="ARBA" id="ARBA00022960"/>
    </source>
</evidence>
<evidence type="ECO:0000256" key="7">
    <source>
        <dbReference type="ARBA" id="ARBA00023136"/>
    </source>
</evidence>
<comment type="caution">
    <text evidence="14">The sequence shown here is derived from an EMBL/GenBank/DDBJ whole genome shotgun (WGS) entry which is preliminary data.</text>
</comment>
<accession>A0A832J771</accession>
<feature type="domain" description="Glycosyl transferase family 28 C-terminal" evidence="13">
    <location>
        <begin position="185"/>
        <end position="324"/>
    </location>
</feature>
<feature type="binding site" evidence="10">
    <location>
        <begin position="12"/>
        <end position="14"/>
    </location>
    <ligand>
        <name>UDP-N-acetyl-alpha-D-glucosamine</name>
        <dbReference type="ChEBI" id="CHEBI:57705"/>
    </ligand>
</feature>
<keyword evidence="2 10" id="KW-0132">Cell division</keyword>
<feature type="domain" description="Glycosyltransferase family 28 N-terminal" evidence="12">
    <location>
        <begin position="5"/>
        <end position="142"/>
    </location>
</feature>
<comment type="similarity">
    <text evidence="10">Belongs to the glycosyltransferase 28 family. MurG subfamily.</text>
</comment>
<evidence type="ECO:0000256" key="9">
    <source>
        <dbReference type="ARBA" id="ARBA00023316"/>
    </source>
</evidence>
<sequence length="364" mass="39307">MTVRIMIMAGGTGGHVFPALAVADELRVRGAEVFWLGTRNGMEAELVPQAGIEMEWISISGLRGKGLLGWLLAPLRLVRATFQSLAVIMRRRPMAILGMGGFVAGPGGLVSWLLHKPLLIHEQNAVAGLTNKLLARVADKVMQAFPDTFEMSNRLVDCGNPVREEIIRLADPSQRFADRNGCLRLLVLGGSLGAQALNEMLPEALAMLSPDQRPDVWHQAGKRNIDAAQQSYKALNVEARVEPFISDMAEAYAWADVVLCRAGALTVSELAAAGVGAMLVPYPFAVDDHQTANARYLSENGAALLLPQAELNVTRLKEILTGFMRDCGENNRGELLQMANHARALAKPLAVKQVADLCMEAANG</sequence>
<comment type="pathway">
    <text evidence="10">Cell wall biogenesis; peptidoglycan biosynthesis.</text>
</comment>
<dbReference type="CDD" id="cd03785">
    <property type="entry name" value="GT28_MurG"/>
    <property type="match status" value="1"/>
</dbReference>
<comment type="function">
    <text evidence="10">Cell wall formation. Catalyzes the transfer of a GlcNAc subunit on undecaprenyl-pyrophosphoryl-MurNAc-pentapeptide (lipid intermediate I) to form undecaprenyl-pyrophosphoryl-MurNAc-(pentapeptide)GlcNAc (lipid intermediate II).</text>
</comment>
<keyword evidence="8 10" id="KW-0131">Cell cycle</keyword>
<reference evidence="14" key="1">
    <citation type="journal article" date="2020" name="mSystems">
        <title>Genome- and Community-Level Interaction Insights into Carbon Utilization and Element Cycling Functions of Hydrothermarchaeota in Hydrothermal Sediment.</title>
        <authorList>
            <person name="Zhou Z."/>
            <person name="Liu Y."/>
            <person name="Xu W."/>
            <person name="Pan J."/>
            <person name="Luo Z.H."/>
            <person name="Li M."/>
        </authorList>
    </citation>
    <scope>NUCLEOTIDE SEQUENCE [LARGE SCALE GENOMIC DNA]</scope>
    <source>
        <strain evidence="14">HyVt-505</strain>
    </source>
</reference>
<dbReference type="SUPFAM" id="SSF53756">
    <property type="entry name" value="UDP-Glycosyltransferase/glycogen phosphorylase"/>
    <property type="match status" value="1"/>
</dbReference>
<dbReference type="Pfam" id="PF04101">
    <property type="entry name" value="Glyco_tran_28_C"/>
    <property type="match status" value="1"/>
</dbReference>
<dbReference type="GO" id="GO:0071555">
    <property type="term" value="P:cell wall organization"/>
    <property type="evidence" value="ECO:0007669"/>
    <property type="project" value="UniProtKB-KW"/>
</dbReference>
<dbReference type="GO" id="GO:0051301">
    <property type="term" value="P:cell division"/>
    <property type="evidence" value="ECO:0007669"/>
    <property type="project" value="UniProtKB-KW"/>
</dbReference>
<keyword evidence="5 10" id="KW-0133">Cell shape</keyword>
<dbReference type="InterPro" id="IPR004276">
    <property type="entry name" value="GlycoTrans_28_N"/>
</dbReference>
<dbReference type="Pfam" id="PF03033">
    <property type="entry name" value="Glyco_transf_28"/>
    <property type="match status" value="1"/>
</dbReference>
<dbReference type="NCBIfam" id="TIGR01133">
    <property type="entry name" value="murG"/>
    <property type="match status" value="1"/>
</dbReference>
<dbReference type="EMBL" id="DRNF01000017">
    <property type="protein sequence ID" value="HHJ80043.1"/>
    <property type="molecule type" value="Genomic_DNA"/>
</dbReference>
<dbReference type="InterPro" id="IPR006009">
    <property type="entry name" value="GlcNAc_MurG"/>
</dbReference>
<keyword evidence="6 10" id="KW-0573">Peptidoglycan synthesis</keyword>
<dbReference type="EC" id="2.4.1.227" evidence="10"/>
<keyword evidence="4 10" id="KW-0808">Transferase</keyword>
<feature type="binding site" evidence="10">
    <location>
        <position position="163"/>
    </location>
    <ligand>
        <name>UDP-N-acetyl-alpha-D-glucosamine</name>
        <dbReference type="ChEBI" id="CHEBI:57705"/>
    </ligand>
</feature>
<feature type="binding site" evidence="10">
    <location>
        <position position="290"/>
    </location>
    <ligand>
        <name>UDP-N-acetyl-alpha-D-glucosamine</name>
        <dbReference type="ChEBI" id="CHEBI:57705"/>
    </ligand>
</feature>
<dbReference type="PANTHER" id="PTHR21015">
    <property type="entry name" value="UDP-N-ACETYLGLUCOSAMINE--N-ACETYLMURAMYL-(PENTAPEPTIDE) PYROPHOSPHORYL-UNDECAPRENOL N-ACETYLGLUCOSAMINE TRANSFERASE 1"/>
    <property type="match status" value="1"/>
</dbReference>
<evidence type="ECO:0000256" key="10">
    <source>
        <dbReference type="HAMAP-Rule" id="MF_00033"/>
    </source>
</evidence>
<organism evidence="14">
    <name type="scientific">Candidatus Tenderia electrophaga</name>
    <dbReference type="NCBI Taxonomy" id="1748243"/>
    <lineage>
        <taxon>Bacteria</taxon>
        <taxon>Pseudomonadati</taxon>
        <taxon>Pseudomonadota</taxon>
        <taxon>Gammaproteobacteria</taxon>
        <taxon>Candidatus Tenderiales</taxon>
        <taxon>Candidatus Tenderiaceae</taxon>
        <taxon>Candidatus Tenderia</taxon>
    </lineage>
</organism>